<dbReference type="EMBL" id="JAGEUA010000010">
    <property type="protein sequence ID" value="KAL0964815.1"/>
    <property type="molecule type" value="Genomic_DNA"/>
</dbReference>
<sequence>MIQYHRGSQSAVQTDVIHTVGPIARGVESDKWQETEQYLKACYTNSLERVLEKNLRTVAFPCISTGIYGFPNKPASDIALNTVIQWVKDNYDQWNFFQLELVLYLYLMETSRS</sequence>
<proteinExistence type="predicted"/>
<organism evidence="2 3">
    <name type="scientific">Umbra pygmaea</name>
    <name type="common">Eastern mudminnow</name>
    <dbReference type="NCBI Taxonomy" id="75934"/>
    <lineage>
        <taxon>Eukaryota</taxon>
        <taxon>Metazoa</taxon>
        <taxon>Chordata</taxon>
        <taxon>Craniata</taxon>
        <taxon>Vertebrata</taxon>
        <taxon>Euteleostomi</taxon>
        <taxon>Actinopterygii</taxon>
        <taxon>Neopterygii</taxon>
        <taxon>Teleostei</taxon>
        <taxon>Protacanthopterygii</taxon>
        <taxon>Esociformes</taxon>
        <taxon>Umbridae</taxon>
        <taxon>Umbra</taxon>
    </lineage>
</organism>
<dbReference type="SUPFAM" id="SSF52949">
    <property type="entry name" value="Macro domain-like"/>
    <property type="match status" value="1"/>
</dbReference>
<gene>
    <name evidence="2" type="ORF">UPYG_G00329370</name>
</gene>
<dbReference type="PANTHER" id="PTHR11106:SF27">
    <property type="entry name" value="MACRO DOMAIN-CONTAINING PROTEIN"/>
    <property type="match status" value="1"/>
</dbReference>
<reference evidence="2 3" key="1">
    <citation type="submission" date="2024-06" db="EMBL/GenBank/DDBJ databases">
        <authorList>
            <person name="Pan Q."/>
            <person name="Wen M."/>
            <person name="Jouanno E."/>
            <person name="Zahm M."/>
            <person name="Klopp C."/>
            <person name="Cabau C."/>
            <person name="Louis A."/>
            <person name="Berthelot C."/>
            <person name="Parey E."/>
            <person name="Roest Crollius H."/>
            <person name="Montfort J."/>
            <person name="Robinson-Rechavi M."/>
            <person name="Bouchez O."/>
            <person name="Lampietro C."/>
            <person name="Lopez Roques C."/>
            <person name="Donnadieu C."/>
            <person name="Postlethwait J."/>
            <person name="Bobe J."/>
            <person name="Verreycken H."/>
            <person name="Guiguen Y."/>
        </authorList>
    </citation>
    <scope>NUCLEOTIDE SEQUENCE [LARGE SCALE GENOMIC DNA]</scope>
    <source>
        <strain evidence="2">Up_M1</strain>
        <tissue evidence="2">Testis</tissue>
    </source>
</reference>
<dbReference type="PROSITE" id="PS51154">
    <property type="entry name" value="MACRO"/>
    <property type="match status" value="1"/>
</dbReference>
<dbReference type="PANTHER" id="PTHR11106">
    <property type="entry name" value="GANGLIOSIDE INDUCED DIFFERENTIATION ASSOCIATED PROTEIN 2-RELATED"/>
    <property type="match status" value="1"/>
</dbReference>
<name>A0ABD0W2I5_UMBPY</name>
<evidence type="ECO:0000313" key="2">
    <source>
        <dbReference type="EMBL" id="KAL0964815.1"/>
    </source>
</evidence>
<feature type="domain" description="Macro" evidence="1">
    <location>
        <begin position="1"/>
        <end position="113"/>
    </location>
</feature>
<dbReference type="Pfam" id="PF01661">
    <property type="entry name" value="Macro"/>
    <property type="match status" value="1"/>
</dbReference>
<protein>
    <recommendedName>
        <fullName evidence="1">Macro domain-containing protein</fullName>
    </recommendedName>
</protein>
<accession>A0ABD0W2I5</accession>
<dbReference type="Gene3D" id="3.40.220.10">
    <property type="entry name" value="Leucine Aminopeptidase, subunit E, domain 1"/>
    <property type="match status" value="1"/>
</dbReference>
<evidence type="ECO:0000259" key="1">
    <source>
        <dbReference type="PROSITE" id="PS51154"/>
    </source>
</evidence>
<evidence type="ECO:0000313" key="3">
    <source>
        <dbReference type="Proteomes" id="UP001557470"/>
    </source>
</evidence>
<dbReference type="InterPro" id="IPR043472">
    <property type="entry name" value="Macro_dom-like"/>
</dbReference>
<keyword evidence="3" id="KW-1185">Reference proteome</keyword>
<dbReference type="Proteomes" id="UP001557470">
    <property type="component" value="Unassembled WGS sequence"/>
</dbReference>
<dbReference type="InterPro" id="IPR002589">
    <property type="entry name" value="Macro_dom"/>
</dbReference>
<dbReference type="AlphaFoldDB" id="A0ABD0W2I5"/>
<comment type="caution">
    <text evidence="2">The sequence shown here is derived from an EMBL/GenBank/DDBJ whole genome shotgun (WGS) entry which is preliminary data.</text>
</comment>